<dbReference type="GO" id="GO:0032790">
    <property type="term" value="P:ribosome disassembly"/>
    <property type="evidence" value="ECO:0007669"/>
    <property type="project" value="TreeGrafter"/>
</dbReference>
<accession>A0A7G2CG65</accession>
<evidence type="ECO:0000259" key="4">
    <source>
        <dbReference type="SMART" id="SM00838"/>
    </source>
</evidence>
<keyword evidence="5" id="KW-0251">Elongation factor</keyword>
<dbReference type="InterPro" id="IPR014721">
    <property type="entry name" value="Ribsml_uS5_D2-typ_fold_subgr"/>
</dbReference>
<dbReference type="OrthoDB" id="198619at2759"/>
<evidence type="ECO:0000313" key="5">
    <source>
        <dbReference type="EMBL" id="CAD2218820.1"/>
    </source>
</evidence>
<dbReference type="Proteomes" id="UP000515908">
    <property type="component" value="Chromosome 12"/>
</dbReference>
<dbReference type="Pfam" id="PF00679">
    <property type="entry name" value="EFG_C"/>
    <property type="match status" value="1"/>
</dbReference>
<dbReference type="GO" id="GO:0032543">
    <property type="term" value="P:mitochondrial translation"/>
    <property type="evidence" value="ECO:0007669"/>
    <property type="project" value="TreeGrafter"/>
</dbReference>
<keyword evidence="6" id="KW-1185">Reference proteome</keyword>
<dbReference type="GO" id="GO:0005739">
    <property type="term" value="C:mitochondrion"/>
    <property type="evidence" value="ECO:0007669"/>
    <property type="project" value="TreeGrafter"/>
</dbReference>
<keyword evidence="1" id="KW-0547">Nucleotide-binding</keyword>
<dbReference type="AlphaFoldDB" id="A0A7G2CG65"/>
<organism evidence="5 6">
    <name type="scientific">Angomonas deanei</name>
    <dbReference type="NCBI Taxonomy" id="59799"/>
    <lineage>
        <taxon>Eukaryota</taxon>
        <taxon>Discoba</taxon>
        <taxon>Euglenozoa</taxon>
        <taxon>Kinetoplastea</taxon>
        <taxon>Metakinetoplastina</taxon>
        <taxon>Trypanosomatida</taxon>
        <taxon>Trypanosomatidae</taxon>
        <taxon>Strigomonadinae</taxon>
        <taxon>Angomonas</taxon>
    </lineage>
</organism>
<dbReference type="VEuPathDB" id="TriTrypDB:ADEAN_000631300"/>
<feature type="domain" description="Elongation factor EFG" evidence="4">
    <location>
        <begin position="173"/>
        <end position="260"/>
    </location>
</feature>
<name>A0A7G2CG65_9TRYP</name>
<evidence type="ECO:0000256" key="2">
    <source>
        <dbReference type="ARBA" id="ARBA00022917"/>
    </source>
</evidence>
<protein>
    <submittedName>
        <fullName evidence="5">Elongation factor G C-terminus, putative</fullName>
    </submittedName>
</protein>
<dbReference type="InterPro" id="IPR000640">
    <property type="entry name" value="EFG_V-like"/>
</dbReference>
<dbReference type="Gene3D" id="3.30.70.240">
    <property type="match status" value="1"/>
</dbReference>
<evidence type="ECO:0000256" key="1">
    <source>
        <dbReference type="ARBA" id="ARBA00022741"/>
    </source>
</evidence>
<evidence type="ECO:0000256" key="3">
    <source>
        <dbReference type="ARBA" id="ARBA00023134"/>
    </source>
</evidence>
<dbReference type="SMART" id="SM00838">
    <property type="entry name" value="EFG_C"/>
    <property type="match status" value="1"/>
</dbReference>
<evidence type="ECO:0000313" key="6">
    <source>
        <dbReference type="Proteomes" id="UP000515908"/>
    </source>
</evidence>
<dbReference type="PANTHER" id="PTHR43261">
    <property type="entry name" value="TRANSLATION ELONGATION FACTOR G-RELATED"/>
    <property type="match status" value="1"/>
</dbReference>
<keyword evidence="2" id="KW-0648">Protein biosynthesis</keyword>
<dbReference type="GO" id="GO:0003746">
    <property type="term" value="F:translation elongation factor activity"/>
    <property type="evidence" value="ECO:0007669"/>
    <property type="project" value="UniProtKB-KW"/>
</dbReference>
<dbReference type="CDD" id="cd01514">
    <property type="entry name" value="Elongation_Factor_C"/>
    <property type="match status" value="1"/>
</dbReference>
<dbReference type="EMBL" id="LR877156">
    <property type="protein sequence ID" value="CAD2218820.1"/>
    <property type="molecule type" value="Genomic_DNA"/>
</dbReference>
<keyword evidence="3" id="KW-0342">GTP-binding</keyword>
<dbReference type="Gene3D" id="3.30.70.870">
    <property type="entry name" value="Elongation Factor G (Translational Gtpase), domain 3"/>
    <property type="match status" value="1"/>
</dbReference>
<gene>
    <name evidence="5" type="ORF">ADEAN_000631300</name>
</gene>
<dbReference type="PANTHER" id="PTHR43261:SF1">
    <property type="entry name" value="RIBOSOME-RELEASING FACTOR 2, MITOCHONDRIAL"/>
    <property type="match status" value="1"/>
</dbReference>
<reference evidence="5 6" key="1">
    <citation type="submission" date="2020-08" db="EMBL/GenBank/DDBJ databases">
        <authorList>
            <person name="Newling K."/>
            <person name="Davey J."/>
            <person name="Forrester S."/>
        </authorList>
    </citation>
    <scope>NUCLEOTIDE SEQUENCE [LARGE SCALE GENOMIC DNA]</scope>
    <source>
        <strain evidence="6">Crithidia deanei Carvalho (ATCC PRA-265)</strain>
    </source>
</reference>
<proteinExistence type="predicted"/>
<sequence>MGELHLEIALSRLHHEFQVQCRLLRAVVEYREALRTGRAVEKVLGLNQEIPYMECSLELRPMWVDEDTMSATANCSFGMDPKFVETYVAGGVAQRDARSARAELQLVETCFKTAVDHCCRLGPMGGLPMHGLQVVLTHFRKVTPNAMQERILGQVCRTVVGSLLAGVKSSEVRLVEPMMRVEVHLSDPTFIGAVVTSLNEHRAITVEVLEDGRSVGAIVAMRNIIRYTTELRKAVKGHANLFTSLDHYRVVEDKAVLSRIFKNIGIDINKK</sequence>
<dbReference type="SUPFAM" id="SSF54980">
    <property type="entry name" value="EF-G C-terminal domain-like"/>
    <property type="match status" value="1"/>
</dbReference>
<dbReference type="InterPro" id="IPR035647">
    <property type="entry name" value="EFG_III/V"/>
</dbReference>
<dbReference type="Gene3D" id="3.30.230.10">
    <property type="match status" value="1"/>
</dbReference>
<dbReference type="GO" id="GO:0003924">
    <property type="term" value="F:GTPase activity"/>
    <property type="evidence" value="ECO:0007669"/>
    <property type="project" value="TreeGrafter"/>
</dbReference>
<dbReference type="GO" id="GO:0005525">
    <property type="term" value="F:GTP binding"/>
    <property type="evidence" value="ECO:0007669"/>
    <property type="project" value="UniProtKB-KW"/>
</dbReference>